<dbReference type="RefSeq" id="XP_044549470.1">
    <property type="nucleotide sequence ID" value="XM_044692804.1"/>
</dbReference>
<dbReference type="Proteomes" id="UP000816034">
    <property type="component" value="Unassembled WGS sequence"/>
</dbReference>
<feature type="region of interest" description="Disordered" evidence="1">
    <location>
        <begin position="220"/>
        <end position="294"/>
    </location>
</feature>
<evidence type="ECO:0000256" key="1">
    <source>
        <dbReference type="SAM" id="MobiDB-lite"/>
    </source>
</evidence>
<feature type="compositionally biased region" description="Low complexity" evidence="1">
    <location>
        <begin position="346"/>
        <end position="358"/>
    </location>
</feature>
<sequence length="553" mass="60885">MNSTNSGYASTPFHHSSTTSSTGTAGSSVRPQRSTLHHHRTFSSSSNHSNNNNNNTNNNHYLNHPHGNLLSPTNSTLMLNSNNLNSNNNTSSSPIHKGNTNLIVRRSSIVRHKEINDSSTMFTDTSRRPSTSRLPSLSPAKASSSLSNGSTSPLSENSPSPFHASISVNGNSIFNTNAPSSSLISNNHAISNSPTPSQTHKHPKFNRMHSTLGIIQLRNHPSQQQSRNSNSSPVMPPSFGSDSNQMDHQNVKNPLRTTTSTSALLTSNPNHVNHGNDPLIGPRSIMVQSPTSNTPTALNIHPSLLISPDLDSSPFRKPSLCSARKRSTFQAPSIEEEPENNRSRRLSFSNQSQQQQQLEDSYRSATPVPNGDSLRSASPMRLVSSPLVYQSPSIPSNSACPSTNFSTTVTFNSAAERHSPTSKQNQEVKRTTNSSFVEKISNAVETQRQIEALRDYVKLDSFAFGSQNDEYKEYSAVDTKSDELMYGRYVDMYGDQKMLLNVHNMVKEYINTKGSRKNVDDVNAIVMDVLRKFSSRTLKKNKSEATIRTFNLK</sequence>
<comment type="caution">
    <text evidence="2">The sequence shown here is derived from an EMBL/GenBank/DDBJ whole genome shotgun (WGS) entry which is preliminary data.</text>
</comment>
<evidence type="ECO:0000313" key="3">
    <source>
        <dbReference type="Proteomes" id="UP000816034"/>
    </source>
</evidence>
<feature type="compositionally biased region" description="Low complexity" evidence="1">
    <location>
        <begin position="128"/>
        <end position="155"/>
    </location>
</feature>
<feature type="compositionally biased region" description="Polar residues" evidence="1">
    <location>
        <begin position="240"/>
        <end position="252"/>
    </location>
</feature>
<protein>
    <submittedName>
        <fullName evidence="2">Uncharacterized protein</fullName>
    </submittedName>
</protein>
<feature type="region of interest" description="Disordered" evidence="1">
    <location>
        <begin position="306"/>
        <end position="378"/>
    </location>
</feature>
<keyword evidence="3" id="KW-1185">Reference proteome</keyword>
<name>A0AA88GMM5_NAELO</name>
<organism evidence="2 3">
    <name type="scientific">Naegleria lovaniensis</name>
    <name type="common">Amoeba</name>
    <dbReference type="NCBI Taxonomy" id="51637"/>
    <lineage>
        <taxon>Eukaryota</taxon>
        <taxon>Discoba</taxon>
        <taxon>Heterolobosea</taxon>
        <taxon>Tetramitia</taxon>
        <taxon>Eutetramitia</taxon>
        <taxon>Vahlkampfiidae</taxon>
        <taxon>Naegleria</taxon>
    </lineage>
</organism>
<dbReference type="GeneID" id="68095747"/>
<feature type="compositionally biased region" description="Low complexity" evidence="1">
    <location>
        <begin position="42"/>
        <end position="60"/>
    </location>
</feature>
<feature type="region of interest" description="Disordered" evidence="1">
    <location>
        <begin position="1"/>
        <end position="163"/>
    </location>
</feature>
<proteinExistence type="predicted"/>
<gene>
    <name evidence="2" type="ORF">C9374_003292</name>
</gene>
<evidence type="ECO:0000313" key="2">
    <source>
        <dbReference type="EMBL" id="KAG2385477.1"/>
    </source>
</evidence>
<feature type="compositionally biased region" description="Low complexity" evidence="1">
    <location>
        <begin position="220"/>
        <end position="233"/>
    </location>
</feature>
<reference evidence="2 3" key="1">
    <citation type="journal article" date="2018" name="BMC Genomics">
        <title>The genome of Naegleria lovaniensis, the basis for a comparative approach to unravel pathogenicity factors of the human pathogenic amoeba N. fowleri.</title>
        <authorList>
            <person name="Liechti N."/>
            <person name="Schurch N."/>
            <person name="Bruggmann R."/>
            <person name="Wittwer M."/>
        </authorList>
    </citation>
    <scope>NUCLEOTIDE SEQUENCE [LARGE SCALE GENOMIC DNA]</scope>
    <source>
        <strain evidence="2 3">ATCC 30569</strain>
    </source>
</reference>
<dbReference type="EMBL" id="PYSW02000018">
    <property type="protein sequence ID" value="KAG2385477.1"/>
    <property type="molecule type" value="Genomic_DNA"/>
</dbReference>
<accession>A0AA88GMM5</accession>
<feature type="region of interest" description="Disordered" evidence="1">
    <location>
        <begin position="185"/>
        <end position="204"/>
    </location>
</feature>
<feature type="compositionally biased region" description="Low complexity" evidence="1">
    <location>
        <begin position="255"/>
        <end position="267"/>
    </location>
</feature>
<feature type="compositionally biased region" description="Low complexity" evidence="1">
    <location>
        <begin position="68"/>
        <end position="93"/>
    </location>
</feature>
<feature type="compositionally biased region" description="Low complexity" evidence="1">
    <location>
        <begin position="9"/>
        <end position="28"/>
    </location>
</feature>
<feature type="compositionally biased region" description="Polar residues" evidence="1">
    <location>
        <begin position="185"/>
        <end position="198"/>
    </location>
</feature>
<dbReference type="AlphaFoldDB" id="A0AA88GMM5"/>